<dbReference type="Proteomes" id="UP000004986">
    <property type="component" value="Unassembled WGS sequence"/>
</dbReference>
<sequence length="33" mass="3530">AAPIAKLIPGKYGAIEACHLARALWRLALGEKK</sequence>
<organism evidence="1 2">
    <name type="scientific">Pseudomonas syringae pv. pisi str. 1704B</name>
    <dbReference type="NCBI Taxonomy" id="629263"/>
    <lineage>
        <taxon>Bacteria</taxon>
        <taxon>Pseudomonadati</taxon>
        <taxon>Pseudomonadota</taxon>
        <taxon>Gammaproteobacteria</taxon>
        <taxon>Pseudomonadales</taxon>
        <taxon>Pseudomonadaceae</taxon>
        <taxon>Pseudomonas</taxon>
        <taxon>Pseudomonas syringae</taxon>
    </lineage>
</organism>
<accession>F3GSG5</accession>
<comment type="caution">
    <text evidence="1">The sequence shown here is derived from an EMBL/GenBank/DDBJ whole genome shotgun (WGS) entry which is preliminary data.</text>
</comment>
<gene>
    <name evidence="1" type="ORF">PSYPI_49432</name>
</gene>
<dbReference type="EMBL" id="AEAI01005038">
    <property type="protein sequence ID" value="EGH50018.1"/>
    <property type="molecule type" value="Genomic_DNA"/>
</dbReference>
<feature type="non-terminal residue" evidence="1">
    <location>
        <position position="33"/>
    </location>
</feature>
<protein>
    <submittedName>
        <fullName evidence="1">Uncharacterized protein</fullName>
    </submittedName>
</protein>
<evidence type="ECO:0000313" key="2">
    <source>
        <dbReference type="Proteomes" id="UP000004986"/>
    </source>
</evidence>
<keyword evidence="2" id="KW-1185">Reference proteome</keyword>
<evidence type="ECO:0000313" key="1">
    <source>
        <dbReference type="EMBL" id="EGH50018.1"/>
    </source>
</evidence>
<feature type="non-terminal residue" evidence="1">
    <location>
        <position position="1"/>
    </location>
</feature>
<proteinExistence type="predicted"/>
<name>F3GSG5_PSESJ</name>
<reference evidence="1 2" key="1">
    <citation type="journal article" date="2011" name="PLoS Pathog.">
        <title>Dynamic evolution of pathogenicity revealed by sequencing and comparative genomics of 19 Pseudomonas syringae isolates.</title>
        <authorList>
            <person name="Baltrus D.A."/>
            <person name="Nishimura M.T."/>
            <person name="Romanchuk A."/>
            <person name="Chang J.H."/>
            <person name="Mukhtar M.S."/>
            <person name="Cherkis K."/>
            <person name="Roach J."/>
            <person name="Grant S.R."/>
            <person name="Jones C.D."/>
            <person name="Dangl J.L."/>
        </authorList>
    </citation>
    <scope>NUCLEOTIDE SEQUENCE [LARGE SCALE GENOMIC DNA]</scope>
    <source>
        <strain evidence="1 2">1704B</strain>
    </source>
</reference>
<dbReference type="AlphaFoldDB" id="F3GSG5"/>